<dbReference type="PANTHER" id="PTHR21665">
    <property type="entry name" value="CATION CHANNEL SPERM-ASSOCIATED TARGETING SUBUNIT TAU"/>
    <property type="match status" value="1"/>
</dbReference>
<dbReference type="InterPro" id="IPR035892">
    <property type="entry name" value="C2_domain_sf"/>
</dbReference>
<dbReference type="Gene3D" id="2.60.40.150">
    <property type="entry name" value="C2 domain"/>
    <property type="match status" value="1"/>
</dbReference>
<feature type="region of interest" description="Disordered" evidence="1">
    <location>
        <begin position="65"/>
        <end position="91"/>
    </location>
</feature>
<organism evidence="3 4">
    <name type="scientific">Astyanax mexicanus</name>
    <name type="common">Blind cave fish</name>
    <name type="synonym">Astyanax fasciatus mexicanus</name>
    <dbReference type="NCBI Taxonomy" id="7994"/>
    <lineage>
        <taxon>Eukaryota</taxon>
        <taxon>Metazoa</taxon>
        <taxon>Chordata</taxon>
        <taxon>Craniata</taxon>
        <taxon>Vertebrata</taxon>
        <taxon>Euteleostomi</taxon>
        <taxon>Actinopterygii</taxon>
        <taxon>Neopterygii</taxon>
        <taxon>Teleostei</taxon>
        <taxon>Ostariophysi</taxon>
        <taxon>Characiformes</taxon>
        <taxon>Characoidei</taxon>
        <taxon>Acestrorhamphidae</taxon>
        <taxon>Acestrorhamphinae</taxon>
        <taxon>Astyanax</taxon>
    </lineage>
</organism>
<dbReference type="InterPro" id="IPR048363">
    <property type="entry name" value="CTSRT_C2"/>
</dbReference>
<accession>A0A8T2LUG0</accession>
<feature type="domain" description="C2" evidence="2">
    <location>
        <begin position="116"/>
        <end position="243"/>
    </location>
</feature>
<dbReference type="AlphaFoldDB" id="A0A8T2LUG0"/>
<dbReference type="Pfam" id="PF15729">
    <property type="entry name" value="CTSRT"/>
    <property type="match status" value="1"/>
</dbReference>
<evidence type="ECO:0000256" key="1">
    <source>
        <dbReference type="SAM" id="MobiDB-lite"/>
    </source>
</evidence>
<evidence type="ECO:0000259" key="2">
    <source>
        <dbReference type="PROSITE" id="PS50004"/>
    </source>
</evidence>
<dbReference type="PROSITE" id="PS51257">
    <property type="entry name" value="PROKAR_LIPOPROTEIN"/>
    <property type="match status" value="1"/>
</dbReference>
<dbReference type="PANTHER" id="PTHR21665:SF2">
    <property type="entry name" value="CATION CHANNEL SPERM-ASSOCIATED TARGETING SUBUNIT TAU"/>
    <property type="match status" value="1"/>
</dbReference>
<proteinExistence type="predicted"/>
<dbReference type="PROSITE" id="PS50004">
    <property type="entry name" value="C2"/>
    <property type="match status" value="1"/>
</dbReference>
<feature type="compositionally biased region" description="Basic and acidic residues" evidence="1">
    <location>
        <begin position="67"/>
        <end position="88"/>
    </location>
</feature>
<dbReference type="InterPro" id="IPR031462">
    <property type="entry name" value="CTSRT"/>
</dbReference>
<comment type="caution">
    <text evidence="3">The sequence shown here is derived from an EMBL/GenBank/DDBJ whole genome shotgun (WGS) entry which is preliminary data.</text>
</comment>
<evidence type="ECO:0000313" key="3">
    <source>
        <dbReference type="EMBL" id="KAG9273452.1"/>
    </source>
</evidence>
<dbReference type="Proteomes" id="UP000752171">
    <property type="component" value="Unassembled WGS sequence"/>
</dbReference>
<reference evidence="3 4" key="1">
    <citation type="submission" date="2021-07" db="EMBL/GenBank/DDBJ databases">
        <authorList>
            <person name="Imarazene B."/>
            <person name="Zahm M."/>
            <person name="Klopp C."/>
            <person name="Cabau C."/>
            <person name="Beille S."/>
            <person name="Jouanno E."/>
            <person name="Castinel A."/>
            <person name="Lluch J."/>
            <person name="Gil L."/>
            <person name="Kuchtly C."/>
            <person name="Lopez Roques C."/>
            <person name="Donnadieu C."/>
            <person name="Parrinello H."/>
            <person name="Journot L."/>
            <person name="Du K."/>
            <person name="Schartl M."/>
            <person name="Retaux S."/>
            <person name="Guiguen Y."/>
        </authorList>
    </citation>
    <scope>NUCLEOTIDE SEQUENCE [LARGE SCALE GENOMIC DNA]</scope>
    <source>
        <strain evidence="3">Pach_M1</strain>
        <tissue evidence="3">Testis</tissue>
    </source>
</reference>
<gene>
    <name evidence="3" type="primary">C2CD6</name>
    <name evidence="3" type="ORF">AMEX_G12588</name>
</gene>
<name>A0A8T2LUG0_ASTMX</name>
<dbReference type="InterPro" id="IPR000008">
    <property type="entry name" value="C2_dom"/>
</dbReference>
<evidence type="ECO:0000313" key="4">
    <source>
        <dbReference type="Proteomes" id="UP000752171"/>
    </source>
</evidence>
<dbReference type="SUPFAM" id="SSF49562">
    <property type="entry name" value="C2 domain (Calcium/lipid-binding domain, CaLB)"/>
    <property type="match status" value="1"/>
</dbReference>
<protein>
    <submittedName>
        <fullName evidence="3">C2 calcium-dependent domain-containing protein 6-like</fullName>
    </submittedName>
</protein>
<sequence>MKQDSERGSSPSATCCGFWTSCCHRFIALFRKRVGVYDSECRDEQSEKKGRKNIKKLVKKIRKRQKEKVDKKAKSTKKECMEQVDRPNPKTTVEENLQEPFKCSTSPGYALAKKEHQEKKTAPQRLVLLVDLAGVLTIYVKNCRDLTAFSHIKTRSLAAVRVTFDKLIQSTKRQPCTDPMSFNEKIHISVQISQKSICEEEESSFLKVELVCIDPHTGDLRVMGKDTIELLEILQKPSSSHIFHVKLQDQVVCTVETDLVFNYGFMGYGYSHQIQFTREINKSLMRKSCFLRCPPPGEKSEPDDNKATTSSTLPPVEFTALIQPDAGKESTDKAESLVEVTVKRRGRLPRLNKAWKNCDSSKERPVHQATIKSPLMKHAGRTLNNLMDESTFLHCPPPA</sequence>
<dbReference type="EMBL" id="JAICCE010000009">
    <property type="protein sequence ID" value="KAG9273452.1"/>
    <property type="molecule type" value="Genomic_DNA"/>
</dbReference>